<dbReference type="InParanoid" id="A0A3N4L627"/>
<name>A0A3N4L627_9PEZI</name>
<dbReference type="PANTHER" id="PTHR34213:SF2">
    <property type="entry name" value="NUCLEAR TRANSPORT FACTOR 2 (NTF2) FAMILY PROTEIN"/>
    <property type="match status" value="1"/>
</dbReference>
<reference evidence="2 3" key="1">
    <citation type="journal article" date="2018" name="Nat. Ecol. Evol.">
        <title>Pezizomycetes genomes reveal the molecular basis of ectomycorrhizal truffle lifestyle.</title>
        <authorList>
            <person name="Murat C."/>
            <person name="Payen T."/>
            <person name="Noel B."/>
            <person name="Kuo A."/>
            <person name="Morin E."/>
            <person name="Chen J."/>
            <person name="Kohler A."/>
            <person name="Krizsan K."/>
            <person name="Balestrini R."/>
            <person name="Da Silva C."/>
            <person name="Montanini B."/>
            <person name="Hainaut M."/>
            <person name="Levati E."/>
            <person name="Barry K.W."/>
            <person name="Belfiori B."/>
            <person name="Cichocki N."/>
            <person name="Clum A."/>
            <person name="Dockter R.B."/>
            <person name="Fauchery L."/>
            <person name="Guy J."/>
            <person name="Iotti M."/>
            <person name="Le Tacon F."/>
            <person name="Lindquist E.A."/>
            <person name="Lipzen A."/>
            <person name="Malagnac F."/>
            <person name="Mello A."/>
            <person name="Molinier V."/>
            <person name="Miyauchi S."/>
            <person name="Poulain J."/>
            <person name="Riccioni C."/>
            <person name="Rubini A."/>
            <person name="Sitrit Y."/>
            <person name="Splivallo R."/>
            <person name="Traeger S."/>
            <person name="Wang M."/>
            <person name="Zifcakova L."/>
            <person name="Wipf D."/>
            <person name="Zambonelli A."/>
            <person name="Paolocci F."/>
            <person name="Nowrousian M."/>
            <person name="Ottonello S."/>
            <person name="Baldrian P."/>
            <person name="Spatafora J.W."/>
            <person name="Henrissat B."/>
            <person name="Nagy L.G."/>
            <person name="Aury J.M."/>
            <person name="Wincker P."/>
            <person name="Grigoriev I.V."/>
            <person name="Bonfante P."/>
            <person name="Martin F.M."/>
        </authorList>
    </citation>
    <scope>NUCLEOTIDE SEQUENCE [LARGE SCALE GENOMIC DNA]</scope>
    <source>
        <strain evidence="2 3">CCBAS932</strain>
    </source>
</reference>
<feature type="region of interest" description="Disordered" evidence="1">
    <location>
        <begin position="1"/>
        <end position="32"/>
    </location>
</feature>
<dbReference type="EMBL" id="ML119106">
    <property type="protein sequence ID" value="RPB17238.1"/>
    <property type="molecule type" value="Genomic_DNA"/>
</dbReference>
<dbReference type="STRING" id="1392247.A0A3N4L627"/>
<sequence>MSTPPTQNLPPYQFEPRHPPDRFPLPYTPDPSASLPLPPDRSALVRDIVSLYAGNPSESAMRHYHENSIYDDPFSFCDTRYKIAGQWYGLPKAFKSLNPKAYEVVANEKDEIVFKLRQEYTFKLVNITKVVDSLITLKLDPGEEKPIIRYHKDQWDEKDYDHEGL</sequence>
<evidence type="ECO:0000313" key="3">
    <source>
        <dbReference type="Proteomes" id="UP000277580"/>
    </source>
</evidence>
<proteinExistence type="predicted"/>
<gene>
    <name evidence="2" type="ORF">P167DRAFT_498877</name>
</gene>
<dbReference type="Proteomes" id="UP000277580">
    <property type="component" value="Unassembled WGS sequence"/>
</dbReference>
<dbReference type="InterPro" id="IPR032710">
    <property type="entry name" value="NTF2-like_dom_sf"/>
</dbReference>
<protein>
    <submittedName>
        <fullName evidence="2">Uncharacterized protein</fullName>
    </submittedName>
</protein>
<accession>A0A3N4L627</accession>
<organism evidence="2 3">
    <name type="scientific">Morchella conica CCBAS932</name>
    <dbReference type="NCBI Taxonomy" id="1392247"/>
    <lineage>
        <taxon>Eukaryota</taxon>
        <taxon>Fungi</taxon>
        <taxon>Dikarya</taxon>
        <taxon>Ascomycota</taxon>
        <taxon>Pezizomycotina</taxon>
        <taxon>Pezizomycetes</taxon>
        <taxon>Pezizales</taxon>
        <taxon>Morchellaceae</taxon>
        <taxon>Morchella</taxon>
    </lineage>
</organism>
<keyword evidence="3" id="KW-1185">Reference proteome</keyword>
<dbReference type="AlphaFoldDB" id="A0A3N4L627"/>
<dbReference type="PANTHER" id="PTHR34213">
    <property type="entry name" value="NUCLEAR TRANSPORT FACTOR 2 (NTF2) FAMILY PROTEIN"/>
    <property type="match status" value="1"/>
</dbReference>
<feature type="non-terminal residue" evidence="2">
    <location>
        <position position="165"/>
    </location>
</feature>
<dbReference type="OrthoDB" id="2400485at2759"/>
<dbReference type="SUPFAM" id="SSF54427">
    <property type="entry name" value="NTF2-like"/>
    <property type="match status" value="1"/>
</dbReference>
<evidence type="ECO:0000256" key="1">
    <source>
        <dbReference type="SAM" id="MobiDB-lite"/>
    </source>
</evidence>
<feature type="compositionally biased region" description="Polar residues" evidence="1">
    <location>
        <begin position="1"/>
        <end position="10"/>
    </location>
</feature>
<evidence type="ECO:0000313" key="2">
    <source>
        <dbReference type="EMBL" id="RPB17238.1"/>
    </source>
</evidence>